<dbReference type="InterPro" id="IPR031311">
    <property type="entry name" value="CHIT_BIND_RR_consensus"/>
</dbReference>
<feature type="compositionally biased region" description="Polar residues" evidence="3">
    <location>
        <begin position="123"/>
        <end position="134"/>
    </location>
</feature>
<dbReference type="GO" id="GO:0008010">
    <property type="term" value="F:structural constituent of chitin-based larval cuticle"/>
    <property type="evidence" value="ECO:0007669"/>
    <property type="project" value="TreeGrafter"/>
</dbReference>
<accession>A0AAV8XGC8</accession>
<dbReference type="InterPro" id="IPR050468">
    <property type="entry name" value="Cuticle_Struct_Prot"/>
</dbReference>
<dbReference type="AlphaFoldDB" id="A0AAV8XGC8"/>
<name>A0AAV8XGC8_9CUCU</name>
<dbReference type="GO" id="GO:0062129">
    <property type="term" value="C:chitin-based extracellular matrix"/>
    <property type="evidence" value="ECO:0007669"/>
    <property type="project" value="TreeGrafter"/>
</dbReference>
<dbReference type="PANTHER" id="PTHR10380:SF218">
    <property type="entry name" value="ADULT CUTICLE PROTEIN 65AA-RELATED"/>
    <property type="match status" value="1"/>
</dbReference>
<dbReference type="PANTHER" id="PTHR10380">
    <property type="entry name" value="CUTICLE PROTEIN"/>
    <property type="match status" value="1"/>
</dbReference>
<dbReference type="InterPro" id="IPR000618">
    <property type="entry name" value="Insect_cuticle"/>
</dbReference>
<dbReference type="PROSITE" id="PS00233">
    <property type="entry name" value="CHIT_BIND_RR_1"/>
    <property type="match status" value="1"/>
</dbReference>
<evidence type="ECO:0000256" key="4">
    <source>
        <dbReference type="SAM" id="SignalP"/>
    </source>
</evidence>
<evidence type="ECO:0000313" key="5">
    <source>
        <dbReference type="EMBL" id="KAJ8938035.1"/>
    </source>
</evidence>
<dbReference type="PRINTS" id="PR00947">
    <property type="entry name" value="CUTICLE"/>
</dbReference>
<dbReference type="EMBL" id="JAPWTK010000590">
    <property type="protein sequence ID" value="KAJ8938035.1"/>
    <property type="molecule type" value="Genomic_DNA"/>
</dbReference>
<proteinExistence type="predicted"/>
<feature type="chain" id="PRO_5043978756" evidence="4">
    <location>
        <begin position="17"/>
        <end position="174"/>
    </location>
</feature>
<feature type="region of interest" description="Disordered" evidence="3">
    <location>
        <begin position="123"/>
        <end position="147"/>
    </location>
</feature>
<reference evidence="5" key="1">
    <citation type="journal article" date="2023" name="Insect Mol. Biol.">
        <title>Genome sequencing provides insights into the evolution of gene families encoding plant cell wall-degrading enzymes in longhorned beetles.</title>
        <authorList>
            <person name="Shin N.R."/>
            <person name="Okamura Y."/>
            <person name="Kirsch R."/>
            <person name="Pauchet Y."/>
        </authorList>
    </citation>
    <scope>NUCLEOTIDE SEQUENCE</scope>
    <source>
        <strain evidence="5">AMC_N1</strain>
    </source>
</reference>
<comment type="caution">
    <text evidence="5">The sequence shown here is derived from an EMBL/GenBank/DDBJ whole genome shotgun (WGS) entry which is preliminary data.</text>
</comment>
<evidence type="ECO:0000256" key="3">
    <source>
        <dbReference type="SAM" id="MobiDB-lite"/>
    </source>
</evidence>
<keyword evidence="6" id="KW-1185">Reference proteome</keyword>
<evidence type="ECO:0000256" key="1">
    <source>
        <dbReference type="ARBA" id="ARBA00022460"/>
    </source>
</evidence>
<evidence type="ECO:0000256" key="2">
    <source>
        <dbReference type="PROSITE-ProRule" id="PRU00497"/>
    </source>
</evidence>
<dbReference type="Proteomes" id="UP001162162">
    <property type="component" value="Unassembled WGS sequence"/>
</dbReference>
<keyword evidence="4" id="KW-0732">Signal</keyword>
<sequence length="174" mass="18876">MKTVIIVCTFVGTVLTRPNTPTPADIIRYDYDSNGFGKFSFEVDTSDGFHHDATGHLENIGTGREELVVTGSYSYTGSDGVKYTVDYIADSNGFQPTGKHLTSVGVHLQRRLPLSSTEDLTKSALLSSTDPSRQTVPPTTITATTPTTTQEVLPPLQLGELCLTCQIPHNSNRQ</sequence>
<evidence type="ECO:0000313" key="6">
    <source>
        <dbReference type="Proteomes" id="UP001162162"/>
    </source>
</evidence>
<organism evidence="5 6">
    <name type="scientific">Aromia moschata</name>
    <dbReference type="NCBI Taxonomy" id="1265417"/>
    <lineage>
        <taxon>Eukaryota</taxon>
        <taxon>Metazoa</taxon>
        <taxon>Ecdysozoa</taxon>
        <taxon>Arthropoda</taxon>
        <taxon>Hexapoda</taxon>
        <taxon>Insecta</taxon>
        <taxon>Pterygota</taxon>
        <taxon>Neoptera</taxon>
        <taxon>Endopterygota</taxon>
        <taxon>Coleoptera</taxon>
        <taxon>Polyphaga</taxon>
        <taxon>Cucujiformia</taxon>
        <taxon>Chrysomeloidea</taxon>
        <taxon>Cerambycidae</taxon>
        <taxon>Cerambycinae</taxon>
        <taxon>Callichromatini</taxon>
        <taxon>Aromia</taxon>
    </lineage>
</organism>
<dbReference type="Pfam" id="PF00379">
    <property type="entry name" value="Chitin_bind_4"/>
    <property type="match status" value="1"/>
</dbReference>
<keyword evidence="1 2" id="KW-0193">Cuticle</keyword>
<dbReference type="PROSITE" id="PS51155">
    <property type="entry name" value="CHIT_BIND_RR_2"/>
    <property type="match status" value="1"/>
</dbReference>
<gene>
    <name evidence="5" type="ORF">NQ318_003339</name>
</gene>
<feature type="signal peptide" evidence="4">
    <location>
        <begin position="1"/>
        <end position="16"/>
    </location>
</feature>
<protein>
    <submittedName>
        <fullName evidence="5">Uncharacterized protein</fullName>
    </submittedName>
</protein>
<feature type="compositionally biased region" description="Low complexity" evidence="3">
    <location>
        <begin position="135"/>
        <end position="147"/>
    </location>
</feature>